<feature type="region of interest" description="Disordered" evidence="1">
    <location>
        <begin position="340"/>
        <end position="360"/>
    </location>
</feature>
<organism evidence="2 3">
    <name type="scientific">Mycena albidolilacea</name>
    <dbReference type="NCBI Taxonomy" id="1033008"/>
    <lineage>
        <taxon>Eukaryota</taxon>
        <taxon>Fungi</taxon>
        <taxon>Dikarya</taxon>
        <taxon>Basidiomycota</taxon>
        <taxon>Agaricomycotina</taxon>
        <taxon>Agaricomycetes</taxon>
        <taxon>Agaricomycetidae</taxon>
        <taxon>Agaricales</taxon>
        <taxon>Marasmiineae</taxon>
        <taxon>Mycenaceae</taxon>
        <taxon>Mycena</taxon>
    </lineage>
</organism>
<evidence type="ECO:0000256" key="1">
    <source>
        <dbReference type="SAM" id="MobiDB-lite"/>
    </source>
</evidence>
<keyword evidence="3" id="KW-1185">Reference proteome</keyword>
<protein>
    <submittedName>
        <fullName evidence="2">Uncharacterized protein</fullName>
    </submittedName>
</protein>
<comment type="caution">
    <text evidence="2">The sequence shown here is derived from an EMBL/GenBank/DDBJ whole genome shotgun (WGS) entry which is preliminary data.</text>
</comment>
<reference evidence="2" key="1">
    <citation type="submission" date="2023-03" db="EMBL/GenBank/DDBJ databases">
        <title>Massive genome expansion in bonnet fungi (Mycena s.s.) driven by repeated elements and novel gene families across ecological guilds.</title>
        <authorList>
            <consortium name="Lawrence Berkeley National Laboratory"/>
            <person name="Harder C.B."/>
            <person name="Miyauchi S."/>
            <person name="Viragh M."/>
            <person name="Kuo A."/>
            <person name="Thoen E."/>
            <person name="Andreopoulos B."/>
            <person name="Lu D."/>
            <person name="Skrede I."/>
            <person name="Drula E."/>
            <person name="Henrissat B."/>
            <person name="Morin E."/>
            <person name="Kohler A."/>
            <person name="Barry K."/>
            <person name="LaButti K."/>
            <person name="Morin E."/>
            <person name="Salamov A."/>
            <person name="Lipzen A."/>
            <person name="Mereny Z."/>
            <person name="Hegedus B."/>
            <person name="Baldrian P."/>
            <person name="Stursova M."/>
            <person name="Weitz H."/>
            <person name="Taylor A."/>
            <person name="Grigoriev I.V."/>
            <person name="Nagy L.G."/>
            <person name="Martin F."/>
            <person name="Kauserud H."/>
        </authorList>
    </citation>
    <scope>NUCLEOTIDE SEQUENCE</scope>
    <source>
        <strain evidence="2">CBHHK002</strain>
    </source>
</reference>
<gene>
    <name evidence="2" type="ORF">DFH08DRAFT_988475</name>
</gene>
<accession>A0AAD6Z0N8</accession>
<feature type="non-terminal residue" evidence="2">
    <location>
        <position position="508"/>
    </location>
</feature>
<dbReference type="Proteomes" id="UP001218218">
    <property type="component" value="Unassembled WGS sequence"/>
</dbReference>
<dbReference type="AlphaFoldDB" id="A0AAD6Z0N8"/>
<evidence type="ECO:0000313" key="2">
    <source>
        <dbReference type="EMBL" id="KAJ7302854.1"/>
    </source>
</evidence>
<name>A0AAD6Z0N8_9AGAR</name>
<dbReference type="EMBL" id="JARIHO010000110">
    <property type="protein sequence ID" value="KAJ7302854.1"/>
    <property type="molecule type" value="Genomic_DNA"/>
</dbReference>
<sequence>PALFHGHEDHDGDVYRPFVSGFDNNPLVLSAELPALLWLTGGFRFATPCLRPSRYALSILFHFRCIFLAHLMCLFPDSQRACVLVPFCGSFPQAAFLSARSPSHSPSLCTPRSRPVPFAPLALVVLLPLLRALCLRCRPQTLKWRHRRVTSLLLPQPIRTSSVHRLLSPVRATAFCRHSPYSAPTIPISAHRVYMGSSSPSVASSLKRRIRLPRDHSGDSAPPICSRTTYPCRLLHAARPPLAVPTPIADAVLAHPLDSTLSRIGYNSHLHLHAQCPLRPYPFPAPPFSLSRTRATAVITTQCAHHTPARFGVTLISAWLGCRIFPVSLTTFLSPSSPRSFSTPLQPHSPDARLLHGNPPMAMRSAPRRRAELVRRAFDASICCSIGASPSSLRHPCITEKQGKDEEHNADVRDSAISVAIAGETIPANSELWLDRVSRVRKSDGRMELHAMLVSDGAQGRFWVLPLRTNRSFTRDSVACLGPFEDGTAGLIEAVENLEIAEDTVEIH</sequence>
<proteinExistence type="predicted"/>
<evidence type="ECO:0000313" key="3">
    <source>
        <dbReference type="Proteomes" id="UP001218218"/>
    </source>
</evidence>